<dbReference type="Proteomes" id="UP000250928">
    <property type="component" value="Unassembled WGS sequence"/>
</dbReference>
<dbReference type="FunFam" id="3.30.70.260:FF:000005">
    <property type="entry name" value="Glycine cleavage system transcriptional repressor"/>
    <property type="match status" value="1"/>
</dbReference>
<dbReference type="CDD" id="cd04893">
    <property type="entry name" value="ACT_GcvR_1"/>
    <property type="match status" value="1"/>
</dbReference>
<dbReference type="Pfam" id="PF13740">
    <property type="entry name" value="ACT_6"/>
    <property type="match status" value="1"/>
</dbReference>
<keyword evidence="1" id="KW-0678">Repressor</keyword>
<dbReference type="PIRSF" id="PIRSF028103">
    <property type="entry name" value="GcvR"/>
    <property type="match status" value="1"/>
</dbReference>
<organism evidence="3 4">
    <name type="scientific">Candidatus Sedimenticola endophacoides</name>
    <dbReference type="NCBI Taxonomy" id="2548426"/>
    <lineage>
        <taxon>Bacteria</taxon>
        <taxon>Pseudomonadati</taxon>
        <taxon>Pseudomonadota</taxon>
        <taxon>Gammaproteobacteria</taxon>
        <taxon>Chromatiales</taxon>
        <taxon>Sedimenticolaceae</taxon>
        <taxon>Sedimenticola</taxon>
    </lineage>
</organism>
<dbReference type="AlphaFoldDB" id="A0A657Q5B5"/>
<dbReference type="InterPro" id="IPR050990">
    <property type="entry name" value="UPF0237/GcvR_regulator"/>
</dbReference>
<keyword evidence="1" id="KW-0963">Cytoplasm</keyword>
<evidence type="ECO:0000256" key="1">
    <source>
        <dbReference type="PIRNR" id="PIRNR028103"/>
    </source>
</evidence>
<proteinExistence type="predicted"/>
<feature type="domain" description="ACT" evidence="2">
    <location>
        <begin position="96"/>
        <end position="175"/>
    </location>
</feature>
<dbReference type="InterPro" id="IPR002912">
    <property type="entry name" value="ACT_dom"/>
</dbReference>
<dbReference type="EMBL" id="PQCO01000092">
    <property type="protein sequence ID" value="PUE05215.1"/>
    <property type="molecule type" value="Genomic_DNA"/>
</dbReference>
<dbReference type="InterPro" id="IPR045865">
    <property type="entry name" value="ACT-like_dom_sf"/>
</dbReference>
<sequence length="179" mass="19491">MPNNKNYLVISALGKDRPGIVNALSKAILEEGCNIADSRMTVLGGEFAILLMVEGNWNTLSRLEQNLPQIEAQLELTIISKRTEGRTGGLELLPYAVEVVALDHPGIVHHLASFFSSRDINIEDLITTSYAAAHTGTPMFSVSMTVGIPADLHIATLRDEFLEFCDSMNLDAVLEPLKG</sequence>
<evidence type="ECO:0000259" key="2">
    <source>
        <dbReference type="PROSITE" id="PS51671"/>
    </source>
</evidence>
<dbReference type="CDD" id="cd04869">
    <property type="entry name" value="ACT_GcvR_2"/>
    <property type="match status" value="1"/>
</dbReference>
<comment type="caution">
    <text evidence="3">The sequence shown here is derived from an EMBL/GenBank/DDBJ whole genome shotgun (WGS) entry which is preliminary data.</text>
</comment>
<dbReference type="GO" id="GO:0005737">
    <property type="term" value="C:cytoplasm"/>
    <property type="evidence" value="ECO:0007669"/>
    <property type="project" value="UniProtKB-SubCell"/>
</dbReference>
<dbReference type="PANTHER" id="PTHR34875:SF5">
    <property type="entry name" value="GLYCINE CLEAVAGE SYSTEM TRANSCRIPTIONAL REPRESSOR"/>
    <property type="match status" value="1"/>
</dbReference>
<dbReference type="SUPFAM" id="SSF55021">
    <property type="entry name" value="ACT-like"/>
    <property type="match status" value="2"/>
</dbReference>
<feature type="domain" description="ACT" evidence="2">
    <location>
        <begin position="9"/>
        <end position="88"/>
    </location>
</feature>
<reference evidence="3 4" key="1">
    <citation type="submission" date="2018-01" db="EMBL/GenBank/DDBJ databases">
        <title>Novel co-symbiosis in the lucinid bivalve Phacoides pectinatus.</title>
        <authorList>
            <person name="Lim S.J."/>
            <person name="Davis B.G."/>
            <person name="Gill D.E."/>
            <person name="Engel A.S."/>
            <person name="Anderson L.C."/>
            <person name="Campbell B.J."/>
        </authorList>
    </citation>
    <scope>NUCLEOTIDE SEQUENCE [LARGE SCALE GENOMIC DNA]</scope>
    <source>
        <strain evidence="3">N3_P5</strain>
    </source>
</reference>
<dbReference type="Gene3D" id="3.30.70.260">
    <property type="match status" value="2"/>
</dbReference>
<dbReference type="PANTHER" id="PTHR34875">
    <property type="entry name" value="UPF0237 PROTEIN MJ1558"/>
    <property type="match status" value="1"/>
</dbReference>
<keyword evidence="1" id="KW-0804">Transcription</keyword>
<accession>A0A657Q5B5</accession>
<evidence type="ECO:0000313" key="4">
    <source>
        <dbReference type="Proteomes" id="UP000250928"/>
    </source>
</evidence>
<dbReference type="PROSITE" id="PS51671">
    <property type="entry name" value="ACT"/>
    <property type="match status" value="2"/>
</dbReference>
<gene>
    <name evidence="3" type="ORF">C3L24_01690</name>
</gene>
<name>A0A657Q5B5_9GAMM</name>
<evidence type="ECO:0000313" key="3">
    <source>
        <dbReference type="EMBL" id="PUE05215.1"/>
    </source>
</evidence>
<protein>
    <recommendedName>
        <fullName evidence="1">Glycine cleavage system transcriptional repressor</fullName>
    </recommendedName>
</protein>
<dbReference type="InterPro" id="IPR016867">
    <property type="entry name" value="GcvR"/>
</dbReference>
<comment type="subcellular location">
    <subcellularLocation>
        <location evidence="1">Cytoplasm</location>
    </subcellularLocation>
</comment>
<dbReference type="GO" id="GO:0006355">
    <property type="term" value="P:regulation of DNA-templated transcription"/>
    <property type="evidence" value="ECO:0007669"/>
    <property type="project" value="UniProtKB-UniRule"/>
</dbReference>